<dbReference type="Proteomes" id="UP001438707">
    <property type="component" value="Unassembled WGS sequence"/>
</dbReference>
<name>A0AAW1QJ92_9CHLO</name>
<dbReference type="GO" id="GO:0009267">
    <property type="term" value="P:cellular response to starvation"/>
    <property type="evidence" value="ECO:0007669"/>
    <property type="project" value="TreeGrafter"/>
</dbReference>
<protein>
    <recommendedName>
        <fullName evidence="6">Vps41 beta-propeller domain-containing protein</fullName>
    </recommendedName>
</protein>
<feature type="region of interest" description="Disordered" evidence="5">
    <location>
        <begin position="272"/>
        <end position="304"/>
    </location>
</feature>
<dbReference type="GO" id="GO:0016236">
    <property type="term" value="P:macroautophagy"/>
    <property type="evidence" value="ECO:0007669"/>
    <property type="project" value="TreeGrafter"/>
</dbReference>
<dbReference type="PANTHER" id="PTHR12616">
    <property type="entry name" value="VACUOLAR PROTEIN SORTING VPS41"/>
    <property type="match status" value="1"/>
</dbReference>
<feature type="compositionally biased region" description="Basic and acidic residues" evidence="5">
    <location>
        <begin position="272"/>
        <end position="285"/>
    </location>
</feature>
<feature type="compositionally biased region" description="Low complexity" evidence="5">
    <location>
        <begin position="925"/>
        <end position="938"/>
    </location>
</feature>
<dbReference type="Pfam" id="PF23556">
    <property type="entry name" value="TPR_Vps41"/>
    <property type="match status" value="1"/>
</dbReference>
<keyword evidence="8" id="KW-1185">Reference proteome</keyword>
<dbReference type="InterPro" id="IPR057780">
    <property type="entry name" value="Beta-prop_Vps41"/>
</dbReference>
<dbReference type="AlphaFoldDB" id="A0AAW1QJ92"/>
<feature type="repeat" description="CHCR" evidence="4">
    <location>
        <begin position="603"/>
        <end position="760"/>
    </location>
</feature>
<dbReference type="PANTHER" id="PTHR12616:SF1">
    <property type="entry name" value="VACUOLAR PROTEIN SORTING-ASSOCIATED PROTEIN 41 HOMOLOG"/>
    <property type="match status" value="1"/>
</dbReference>
<sequence length="961" mass="106337">MDPVDTAEEEEPRLKYQRLGAEAEELLVGDKAVCLCVSDKLLALGLSKGSVHLLDYEGNEVKRFRSHGKQVNSICFDKEAEFVASCSSDGTVAINSLYTDEKAVFKYSQAVQAIALDPRYGSRKTREFVTGGKAGQLLLNSRGWLGSRDTILHAGEGPVQAVQWAGSLVAWANNVGVKVYDMAGHKRVASFPHQKSSLQGGGARCHIFWHQATTLFFARGFSIQVAKVIHSQAVGSVPDPQTTLQLTIQLETEYIVSGLAPYGDNLAVLAHRSRDSSDKQAKPSDDGAGAAANGHPPSIISGHGEMPELKMLTMENQEVASDQLKIEGYESYRAQDYTLAACQPAFNSALRDGSATASTSGSAGEAPWWTGDEPLYYIVSPKAVVVARAMDTYDRLKWLQERCRFEQALEVAERDPTLKPATRSEVAERFLGHLLATRQYVKAAALTPDLLKEDAGAWERWILMFGHARQTAQLAPFIPTSDPTLRSTAYDMVLEAFIHSTADHSKLLQLVRLWPPTLYNLPGLTEKVLERMRRLAHVSDTLLQVAAYLYQAQGRYDLALSIQLRLRSPKVFDFIRAHGLLPQLPSRVPQLLRIDATQAIHLLVEEREAVSPSAVVPAIQAELEQSRKGEDDAQAAQWRRWLHLYLDELFQHDSSAGAEFHALQVELYAEYNPQRLMPFLMTSQAYSLEAALQQCEARGLVREQVFLLGRMGNSVRALDLIIQQLADIPGAIAFIQGQRDDDLWEHLITLALEDAAMIGELLEHLGVHVEPKRVVERIPEGMAIPHLRERLVRIMHDFRTQASLREGCNTILSRDCIALAQRLYREVRRAIGQLYVKTPEVQRRRLQAAGEQVHAAWAKSDLREGSSQPVDASHLPGPCGTAHLHLEQRFAAPNPPSSSAPSNPHQVWIGLASPDIAHAKLDFSLSRTTSRSRPSHSSRTTDEDLPALAGLLTTIQEPLPG</sequence>
<evidence type="ECO:0000256" key="4">
    <source>
        <dbReference type="PROSITE-ProRule" id="PRU01006"/>
    </source>
</evidence>
<feature type="region of interest" description="Disordered" evidence="5">
    <location>
        <begin position="925"/>
        <end position="961"/>
    </location>
</feature>
<reference evidence="7 8" key="1">
    <citation type="journal article" date="2024" name="Nat. Commun.">
        <title>Phylogenomics reveals the evolutionary origins of lichenization in chlorophyte algae.</title>
        <authorList>
            <person name="Puginier C."/>
            <person name="Libourel C."/>
            <person name="Otte J."/>
            <person name="Skaloud P."/>
            <person name="Haon M."/>
            <person name="Grisel S."/>
            <person name="Petersen M."/>
            <person name="Berrin J.G."/>
            <person name="Delaux P.M."/>
            <person name="Dal Grande F."/>
            <person name="Keller J."/>
        </authorList>
    </citation>
    <scope>NUCLEOTIDE SEQUENCE [LARGE SCALE GENOMIC DNA]</scope>
    <source>
        <strain evidence="7 8">SAG 2145</strain>
    </source>
</reference>
<dbReference type="SUPFAM" id="SSF50978">
    <property type="entry name" value="WD40 repeat-like"/>
    <property type="match status" value="1"/>
</dbReference>
<evidence type="ECO:0000313" key="8">
    <source>
        <dbReference type="Proteomes" id="UP001438707"/>
    </source>
</evidence>
<dbReference type="Gene3D" id="2.130.10.10">
    <property type="entry name" value="YVTN repeat-like/Quinoprotein amine dehydrogenase"/>
    <property type="match status" value="1"/>
</dbReference>
<keyword evidence="1" id="KW-0813">Transport</keyword>
<dbReference type="SMART" id="SM00320">
    <property type="entry name" value="WD40"/>
    <property type="match status" value="1"/>
</dbReference>
<dbReference type="InterPro" id="IPR015943">
    <property type="entry name" value="WD40/YVTN_repeat-like_dom_sf"/>
</dbReference>
<dbReference type="PROSITE" id="PS50236">
    <property type="entry name" value="CHCR"/>
    <property type="match status" value="1"/>
</dbReference>
<evidence type="ECO:0000256" key="3">
    <source>
        <dbReference type="PROSITE-ProRule" id="PRU00221"/>
    </source>
</evidence>
<dbReference type="GO" id="GO:0006623">
    <property type="term" value="P:protein targeting to vacuole"/>
    <property type="evidence" value="ECO:0007669"/>
    <property type="project" value="InterPro"/>
</dbReference>
<gene>
    <name evidence="7" type="ORF">WJX74_002127</name>
</gene>
<dbReference type="InterPro" id="IPR000547">
    <property type="entry name" value="Clathrin_H-chain/VPS_repeat"/>
</dbReference>
<accession>A0AAW1QJ92</accession>
<dbReference type="EMBL" id="JALJOS010000037">
    <property type="protein sequence ID" value="KAK9821491.1"/>
    <property type="molecule type" value="Genomic_DNA"/>
</dbReference>
<dbReference type="PROSITE" id="PS50082">
    <property type="entry name" value="WD_REPEATS_2"/>
    <property type="match status" value="1"/>
</dbReference>
<dbReference type="InterPro" id="IPR036322">
    <property type="entry name" value="WD40_repeat_dom_sf"/>
</dbReference>
<dbReference type="Pfam" id="PF23411">
    <property type="entry name" value="Beta-prop_Vps41"/>
    <property type="match status" value="1"/>
</dbReference>
<dbReference type="InterPro" id="IPR045111">
    <property type="entry name" value="Vps41/Vps8"/>
</dbReference>
<keyword evidence="2" id="KW-0653">Protein transport</keyword>
<evidence type="ECO:0000313" key="7">
    <source>
        <dbReference type="EMBL" id="KAK9821491.1"/>
    </source>
</evidence>
<proteinExistence type="predicted"/>
<evidence type="ECO:0000259" key="6">
    <source>
        <dbReference type="Pfam" id="PF23411"/>
    </source>
</evidence>
<keyword evidence="3" id="KW-0853">WD repeat</keyword>
<dbReference type="InterPro" id="IPR001680">
    <property type="entry name" value="WD40_rpt"/>
</dbReference>
<evidence type="ECO:0000256" key="2">
    <source>
        <dbReference type="ARBA" id="ARBA00022927"/>
    </source>
</evidence>
<feature type="repeat" description="WD" evidence="3">
    <location>
        <begin position="64"/>
        <end position="94"/>
    </location>
</feature>
<evidence type="ECO:0000256" key="1">
    <source>
        <dbReference type="ARBA" id="ARBA00022448"/>
    </source>
</evidence>
<dbReference type="GO" id="GO:0005770">
    <property type="term" value="C:late endosome"/>
    <property type="evidence" value="ECO:0007669"/>
    <property type="project" value="TreeGrafter"/>
</dbReference>
<organism evidence="7 8">
    <name type="scientific">Apatococcus lobatus</name>
    <dbReference type="NCBI Taxonomy" id="904363"/>
    <lineage>
        <taxon>Eukaryota</taxon>
        <taxon>Viridiplantae</taxon>
        <taxon>Chlorophyta</taxon>
        <taxon>core chlorophytes</taxon>
        <taxon>Trebouxiophyceae</taxon>
        <taxon>Chlorellales</taxon>
        <taxon>Chlorellaceae</taxon>
        <taxon>Apatococcus</taxon>
    </lineage>
</organism>
<evidence type="ECO:0000256" key="5">
    <source>
        <dbReference type="SAM" id="MobiDB-lite"/>
    </source>
</evidence>
<dbReference type="GO" id="GO:0034058">
    <property type="term" value="P:endosomal vesicle fusion"/>
    <property type="evidence" value="ECO:0007669"/>
    <property type="project" value="TreeGrafter"/>
</dbReference>
<comment type="caution">
    <text evidence="7">The sequence shown here is derived from an EMBL/GenBank/DDBJ whole genome shotgun (WGS) entry which is preliminary data.</text>
</comment>
<dbReference type="SMART" id="SM00299">
    <property type="entry name" value="CLH"/>
    <property type="match status" value="1"/>
</dbReference>
<dbReference type="Gene3D" id="1.25.40.10">
    <property type="entry name" value="Tetratricopeptide repeat domain"/>
    <property type="match status" value="1"/>
</dbReference>
<dbReference type="GO" id="GO:0030897">
    <property type="term" value="C:HOPS complex"/>
    <property type="evidence" value="ECO:0007669"/>
    <property type="project" value="TreeGrafter"/>
</dbReference>
<dbReference type="InterPro" id="IPR011990">
    <property type="entry name" value="TPR-like_helical_dom_sf"/>
</dbReference>
<feature type="domain" description="Vps41 beta-propeller" evidence="6">
    <location>
        <begin position="14"/>
        <end position="343"/>
    </location>
</feature>